<dbReference type="Gene3D" id="3.40.50.2300">
    <property type="match status" value="2"/>
</dbReference>
<dbReference type="Pfam" id="PF04392">
    <property type="entry name" value="ABC_sub_bind"/>
    <property type="match status" value="1"/>
</dbReference>
<accession>A0A839U6F3</accession>
<dbReference type="PANTHER" id="PTHR35271">
    <property type="entry name" value="ABC TRANSPORTER, SUBSTRATE-BINDING LIPOPROTEIN-RELATED"/>
    <property type="match status" value="1"/>
</dbReference>
<dbReference type="AlphaFoldDB" id="A0A839U6F3"/>
<dbReference type="InterPro" id="IPR007487">
    <property type="entry name" value="ABC_transpt-TYRBP-like"/>
</dbReference>
<evidence type="ECO:0000313" key="2">
    <source>
        <dbReference type="Proteomes" id="UP000554520"/>
    </source>
</evidence>
<dbReference type="RefSeq" id="WP_183662490.1">
    <property type="nucleotide sequence ID" value="NZ_JACHXN010000009.1"/>
</dbReference>
<dbReference type="CDD" id="cd06325">
    <property type="entry name" value="PBP1_ABC_unchar_transporter"/>
    <property type="match status" value="1"/>
</dbReference>
<gene>
    <name evidence="1" type="ORF">FHS21_003122</name>
</gene>
<keyword evidence="2" id="KW-1185">Reference proteome</keyword>
<comment type="caution">
    <text evidence="1">The sequence shown here is derived from an EMBL/GenBank/DDBJ whole genome shotgun (WGS) entry which is preliminary data.</text>
</comment>
<organism evidence="1 2">
    <name type="scientific">Phyllobacterium trifolii</name>
    <dbReference type="NCBI Taxonomy" id="300193"/>
    <lineage>
        <taxon>Bacteria</taxon>
        <taxon>Pseudomonadati</taxon>
        <taxon>Pseudomonadota</taxon>
        <taxon>Alphaproteobacteria</taxon>
        <taxon>Hyphomicrobiales</taxon>
        <taxon>Phyllobacteriaceae</taxon>
        <taxon>Phyllobacterium</taxon>
    </lineage>
</organism>
<sequence>MKQGAGIGRRALVRAMAGALLVLSFQGASLAGAANLPVIAFFRSSPAAPFASLVEAFRKGVAEEGLVEGETVVIEYRWADNKRELLPQIAAELVSAQVSVIVGNSVAVEAARAATSDIPIVFVSADDPVKAGLVDNLARPNANLTGVTFFGGGELAGKRTEILMELAPAAVDVALLIDTKYPGFEANRAKAESAITSIGRRLIVAEVSGVEELEAAFGRMSAAGADAVVIGGSPFLTSQRSTIVKLAAKHKLPTIYDQKDYVIDGGLVSYASSFSEAYRQAGVYAARMIKGAAPSELPVIQPTVFELAVNLSTAKALGIEVPRSILLLADEVIE</sequence>
<evidence type="ECO:0000313" key="1">
    <source>
        <dbReference type="EMBL" id="MBB3146706.1"/>
    </source>
</evidence>
<protein>
    <submittedName>
        <fullName evidence="1">Putative ABC transport system substrate-binding protein</fullName>
    </submittedName>
</protein>
<reference evidence="1 2" key="1">
    <citation type="submission" date="2020-08" db="EMBL/GenBank/DDBJ databases">
        <title>Genomic Encyclopedia of Type Strains, Phase III (KMG-III): the genomes of soil and plant-associated and newly described type strains.</title>
        <authorList>
            <person name="Whitman W."/>
        </authorList>
    </citation>
    <scope>NUCLEOTIDE SEQUENCE [LARGE SCALE GENOMIC DNA]</scope>
    <source>
        <strain evidence="1 2">CECT 7015</strain>
    </source>
</reference>
<dbReference type="PANTHER" id="PTHR35271:SF1">
    <property type="entry name" value="ABC TRANSPORTER, SUBSTRATE-BINDING LIPOPROTEIN"/>
    <property type="match status" value="1"/>
</dbReference>
<dbReference type="EMBL" id="JACHXN010000009">
    <property type="protein sequence ID" value="MBB3146706.1"/>
    <property type="molecule type" value="Genomic_DNA"/>
</dbReference>
<name>A0A839U6F3_9HYPH</name>
<proteinExistence type="predicted"/>
<dbReference type="Proteomes" id="UP000554520">
    <property type="component" value="Unassembled WGS sequence"/>
</dbReference>